<dbReference type="CDD" id="cd00051">
    <property type="entry name" value="EFh"/>
    <property type="match status" value="1"/>
</dbReference>
<dbReference type="EMBL" id="HBUF01210697">
    <property type="protein sequence ID" value="CAG6665452.1"/>
    <property type="molecule type" value="Transcribed_RNA"/>
</dbReference>
<feature type="coiled-coil region" evidence="2">
    <location>
        <begin position="626"/>
        <end position="678"/>
    </location>
</feature>
<dbReference type="GO" id="GO:0005509">
    <property type="term" value="F:calcium ion binding"/>
    <property type="evidence" value="ECO:0007669"/>
    <property type="project" value="InterPro"/>
</dbReference>
<sequence length="693" mass="78645">MSKELSSLSACSEDTHSISDEEKIRQLFQVCDSNGDGYIDSHDLAAVCQDLNLNYCLDDLLQELGADQNGKISYQEFLQKRLSLKPEIDALRKKDSDYLRTNSDISLGAGSLGKHECWEFDSGARDLSPEPNTLQRLVAVAGGSSLTTSSSGNLLQLANKLHLAALSSLRNEILDLNTRLQNVTEERDMYEKIVQKSQNSSESHLIQQYEEQVTELRCVIAELSRKLSQQKNLVITEEDEFTDTQSVITHQTGEEEEEEDLNDEDESNREELERSKGEKENAKVIINPSLKPIISHEPIVHSNSSSNCGNCQQLQRENELLKISLDRAWTKIQHLEQENELQMTKEPVMKVAEKVHLKKLSESVYSGVSHTQVAEHLVSNLRDQCSLHDRKHMEIETEKLNARLEHVKIQNSLLELNVEELKTHCERLTTLLGKYESNAIALELALSITDKLIETYRILVDIVSNPTHQVDKTDILNNKERLEKERANVGKTIVTLESYHVAIAEAPKPVKSSSEARKLDLEMAVLMQELLSMREDKAELKARIYSLEHEKDMLEMKLSAQANVHQLSEQQSSGGDQDDQSGQHMLRSRLREMTQTLDRVTRTYELRHVQSTQLTNELKQANNSLIASFEKGKKKSQSRLKRLENEIVIMAERHSTQVQHLKQRILSLEEHIARLNNRDKQTVPATAAASTGS</sequence>
<proteinExistence type="predicted"/>
<feature type="coiled-coil region" evidence="2">
    <location>
        <begin position="523"/>
        <end position="557"/>
    </location>
</feature>
<dbReference type="PROSITE" id="PS50222">
    <property type="entry name" value="EF_HAND_2"/>
    <property type="match status" value="1"/>
</dbReference>
<dbReference type="InterPro" id="IPR019536">
    <property type="entry name" value="USHBP1_PDZ-bd"/>
</dbReference>
<dbReference type="Pfam" id="PF10506">
    <property type="entry name" value="USHBP1_PDZ-bd"/>
    <property type="match status" value="1"/>
</dbReference>
<reference evidence="5" key="1">
    <citation type="submission" date="2021-05" db="EMBL/GenBank/DDBJ databases">
        <authorList>
            <person name="Alioto T."/>
            <person name="Alioto T."/>
            <person name="Gomez Garrido J."/>
        </authorList>
    </citation>
    <scope>NUCLEOTIDE SEQUENCE</scope>
</reference>
<dbReference type="PANTHER" id="PTHR23347">
    <property type="entry name" value="COLORECTAL MUTANT CANCER PROTEIN MCC PROTEIN -RELATED"/>
    <property type="match status" value="1"/>
</dbReference>
<dbReference type="InterPro" id="IPR011992">
    <property type="entry name" value="EF-hand-dom_pair"/>
</dbReference>
<evidence type="ECO:0000256" key="3">
    <source>
        <dbReference type="SAM" id="MobiDB-lite"/>
    </source>
</evidence>
<dbReference type="InterPro" id="IPR002048">
    <property type="entry name" value="EF_hand_dom"/>
</dbReference>
<dbReference type="SMART" id="SM00054">
    <property type="entry name" value="EFh"/>
    <property type="match status" value="2"/>
</dbReference>
<dbReference type="PANTHER" id="PTHR23347:SF6">
    <property type="entry name" value="FI17904P1"/>
    <property type="match status" value="1"/>
</dbReference>
<evidence type="ECO:0000256" key="2">
    <source>
        <dbReference type="SAM" id="Coils"/>
    </source>
</evidence>
<keyword evidence="1" id="KW-0106">Calcium</keyword>
<dbReference type="Gene3D" id="1.10.238.10">
    <property type="entry name" value="EF-hand"/>
    <property type="match status" value="1"/>
</dbReference>
<evidence type="ECO:0000256" key="1">
    <source>
        <dbReference type="ARBA" id="ARBA00022837"/>
    </source>
</evidence>
<feature type="region of interest" description="Disordered" evidence="3">
    <location>
        <begin position="564"/>
        <end position="583"/>
    </location>
</feature>
<feature type="compositionally biased region" description="Basic and acidic residues" evidence="3">
    <location>
        <begin position="269"/>
        <end position="282"/>
    </location>
</feature>
<dbReference type="SUPFAM" id="SSF47473">
    <property type="entry name" value="EF-hand"/>
    <property type="match status" value="1"/>
</dbReference>
<feature type="compositionally biased region" description="Acidic residues" evidence="3">
    <location>
        <begin position="254"/>
        <end position="268"/>
    </location>
</feature>
<evidence type="ECO:0000259" key="4">
    <source>
        <dbReference type="PROSITE" id="PS50222"/>
    </source>
</evidence>
<keyword evidence="2" id="KW-0175">Coiled coil</keyword>
<feature type="region of interest" description="Disordered" evidence="3">
    <location>
        <begin position="242"/>
        <end position="282"/>
    </location>
</feature>
<dbReference type="AlphaFoldDB" id="A0A8D8SCT1"/>
<dbReference type="PROSITE" id="PS00018">
    <property type="entry name" value="EF_HAND_1"/>
    <property type="match status" value="1"/>
</dbReference>
<protein>
    <submittedName>
        <fullName evidence="5">Colorectal mutant cancer protein</fullName>
    </submittedName>
</protein>
<evidence type="ECO:0000313" key="5">
    <source>
        <dbReference type="EMBL" id="CAG6665452.1"/>
    </source>
</evidence>
<name>A0A8D8SCT1_9HEMI</name>
<dbReference type="InterPro" id="IPR018247">
    <property type="entry name" value="EF_Hand_1_Ca_BS"/>
</dbReference>
<dbReference type="Pfam" id="PF13499">
    <property type="entry name" value="EF-hand_7"/>
    <property type="match status" value="1"/>
</dbReference>
<feature type="coiled-coil region" evidence="2">
    <location>
        <begin position="390"/>
        <end position="438"/>
    </location>
</feature>
<feature type="compositionally biased region" description="Low complexity" evidence="3">
    <location>
        <begin position="570"/>
        <end position="583"/>
    </location>
</feature>
<dbReference type="InterPro" id="IPR040171">
    <property type="entry name" value="USBP1-like"/>
</dbReference>
<accession>A0A8D8SCT1</accession>
<feature type="domain" description="EF-hand" evidence="4">
    <location>
        <begin position="19"/>
        <end position="54"/>
    </location>
</feature>
<organism evidence="5">
    <name type="scientific">Cacopsylla melanoneura</name>
    <dbReference type="NCBI Taxonomy" id="428564"/>
    <lineage>
        <taxon>Eukaryota</taxon>
        <taxon>Metazoa</taxon>
        <taxon>Ecdysozoa</taxon>
        <taxon>Arthropoda</taxon>
        <taxon>Hexapoda</taxon>
        <taxon>Insecta</taxon>
        <taxon>Pterygota</taxon>
        <taxon>Neoptera</taxon>
        <taxon>Paraneoptera</taxon>
        <taxon>Hemiptera</taxon>
        <taxon>Sternorrhyncha</taxon>
        <taxon>Psylloidea</taxon>
        <taxon>Psyllidae</taxon>
        <taxon>Psyllinae</taxon>
        <taxon>Cacopsylla</taxon>
    </lineage>
</organism>